<dbReference type="AlphaFoldDB" id="A0A418W4B3"/>
<organism evidence="2 3">
    <name type="scientific">Azospirillum cavernae</name>
    <dbReference type="NCBI Taxonomy" id="2320860"/>
    <lineage>
        <taxon>Bacteria</taxon>
        <taxon>Pseudomonadati</taxon>
        <taxon>Pseudomonadota</taxon>
        <taxon>Alphaproteobacteria</taxon>
        <taxon>Rhodospirillales</taxon>
        <taxon>Azospirillaceae</taxon>
        <taxon>Azospirillum</taxon>
    </lineage>
</organism>
<reference evidence="2 3" key="1">
    <citation type="submission" date="2018-09" db="EMBL/GenBank/DDBJ databases">
        <authorList>
            <person name="Zhu H."/>
        </authorList>
    </citation>
    <scope>NUCLEOTIDE SEQUENCE [LARGE SCALE GENOMIC DNA]</scope>
    <source>
        <strain evidence="2 3">K2W22B-5</strain>
    </source>
</reference>
<name>A0A418W4B3_9PROT</name>
<dbReference type="OrthoDB" id="7307372at2"/>
<evidence type="ECO:0000313" key="3">
    <source>
        <dbReference type="Proteomes" id="UP000283458"/>
    </source>
</evidence>
<keyword evidence="3" id="KW-1185">Reference proteome</keyword>
<feature type="compositionally biased region" description="Basic residues" evidence="1">
    <location>
        <begin position="1"/>
        <end position="15"/>
    </location>
</feature>
<accession>A0A418W4B3</accession>
<dbReference type="Proteomes" id="UP000283458">
    <property type="component" value="Unassembled WGS sequence"/>
</dbReference>
<evidence type="ECO:0000313" key="2">
    <source>
        <dbReference type="EMBL" id="RJF84855.1"/>
    </source>
</evidence>
<sequence length="89" mass="9484">MAKQLHLFRKPRRPAKSNPRTLHVSDAGSAGVAGRYGVVTLCCDLCGHETEWLPARSVTVELKGRVCPKCKGDPATVKPSGGTADKEPS</sequence>
<gene>
    <name evidence="2" type="ORF">D3877_10275</name>
</gene>
<protein>
    <submittedName>
        <fullName evidence="2">Uncharacterized protein</fullName>
    </submittedName>
</protein>
<comment type="caution">
    <text evidence="2">The sequence shown here is derived from an EMBL/GenBank/DDBJ whole genome shotgun (WGS) entry which is preliminary data.</text>
</comment>
<feature type="region of interest" description="Disordered" evidence="1">
    <location>
        <begin position="1"/>
        <end position="27"/>
    </location>
</feature>
<dbReference type="RefSeq" id="WP_119830488.1">
    <property type="nucleotide sequence ID" value="NZ_QYUL01000001.1"/>
</dbReference>
<dbReference type="EMBL" id="QYUL01000001">
    <property type="protein sequence ID" value="RJF84855.1"/>
    <property type="molecule type" value="Genomic_DNA"/>
</dbReference>
<evidence type="ECO:0000256" key="1">
    <source>
        <dbReference type="SAM" id="MobiDB-lite"/>
    </source>
</evidence>
<proteinExistence type="predicted"/>